<dbReference type="InterPro" id="IPR023509">
    <property type="entry name" value="DTD-like_sf"/>
</dbReference>
<keyword evidence="2" id="KW-0963">Cytoplasm</keyword>
<keyword evidence="2 3" id="KW-0378">Hydrolase</keyword>
<comment type="domain">
    <text evidence="2">A Gly-cisPro motif from one monomer fits into the active site of the other monomer to allow specific chiral rejection of L-amino acids.</text>
</comment>
<dbReference type="Proteomes" id="UP000316371">
    <property type="component" value="Unassembled WGS sequence"/>
</dbReference>
<name>A0A553EB53_9FLAO</name>
<dbReference type="EC" id="3.1.1.96" evidence="2"/>
<comment type="subcellular location">
    <subcellularLocation>
        <location evidence="2">Cytoplasm</location>
    </subcellularLocation>
</comment>
<dbReference type="FunFam" id="3.50.80.10:FF:000001">
    <property type="entry name" value="D-aminoacyl-tRNA deacylase"/>
    <property type="match status" value="1"/>
</dbReference>
<dbReference type="GO" id="GO:0051500">
    <property type="term" value="F:D-tyrosyl-tRNA(Tyr) deacylase activity"/>
    <property type="evidence" value="ECO:0007669"/>
    <property type="project" value="TreeGrafter"/>
</dbReference>
<gene>
    <name evidence="2" type="primary">dtd</name>
    <name evidence="3" type="ORF">FNW21_03185</name>
</gene>
<dbReference type="InterPro" id="IPR003732">
    <property type="entry name" value="Daa-tRNA_deacyls_DTD"/>
</dbReference>
<dbReference type="GO" id="GO:0019478">
    <property type="term" value="P:D-amino acid catabolic process"/>
    <property type="evidence" value="ECO:0007669"/>
    <property type="project" value="UniProtKB-UniRule"/>
</dbReference>
<protein>
    <recommendedName>
        <fullName evidence="2">D-aminoacyl-tRNA deacylase</fullName>
        <shortName evidence="2">DTD</shortName>
        <ecNumber evidence="2">3.1.1.96</ecNumber>
    </recommendedName>
    <alternativeName>
        <fullName evidence="2">Gly-tRNA(Ala) deacylase</fullName>
        <ecNumber evidence="2">3.1.1.-</ecNumber>
    </alternativeName>
</protein>
<keyword evidence="4" id="KW-1185">Reference proteome</keyword>
<accession>A0A553EB53</accession>
<dbReference type="GO" id="GO:0000049">
    <property type="term" value="F:tRNA binding"/>
    <property type="evidence" value="ECO:0007669"/>
    <property type="project" value="UniProtKB-UniRule"/>
</dbReference>
<evidence type="ECO:0000313" key="4">
    <source>
        <dbReference type="Proteomes" id="UP000316371"/>
    </source>
</evidence>
<dbReference type="GO" id="GO:0005737">
    <property type="term" value="C:cytoplasm"/>
    <property type="evidence" value="ECO:0007669"/>
    <property type="project" value="UniProtKB-SubCell"/>
</dbReference>
<dbReference type="GO" id="GO:0043908">
    <property type="term" value="F:Ser(Gly)-tRNA(Ala) hydrolase activity"/>
    <property type="evidence" value="ECO:0007669"/>
    <property type="project" value="UniProtKB-UniRule"/>
</dbReference>
<feature type="short sequence motif" description="Gly-cisPro motif, important for rejection of L-amino acids" evidence="2">
    <location>
        <begin position="138"/>
        <end position="139"/>
    </location>
</feature>
<comment type="catalytic activity">
    <reaction evidence="2">
        <text>glycyl-tRNA(Ala) + H2O = tRNA(Ala) + glycine + H(+)</text>
        <dbReference type="Rhea" id="RHEA:53744"/>
        <dbReference type="Rhea" id="RHEA-COMP:9657"/>
        <dbReference type="Rhea" id="RHEA-COMP:13640"/>
        <dbReference type="ChEBI" id="CHEBI:15377"/>
        <dbReference type="ChEBI" id="CHEBI:15378"/>
        <dbReference type="ChEBI" id="CHEBI:57305"/>
        <dbReference type="ChEBI" id="CHEBI:78442"/>
        <dbReference type="ChEBI" id="CHEBI:78522"/>
    </reaction>
</comment>
<dbReference type="PANTHER" id="PTHR10472">
    <property type="entry name" value="D-TYROSYL-TRNA TYR DEACYLASE"/>
    <property type="match status" value="1"/>
</dbReference>
<dbReference type="OrthoDB" id="9801395at2"/>
<proteinExistence type="inferred from homology"/>
<dbReference type="NCBIfam" id="TIGR00256">
    <property type="entry name" value="D-aminoacyl-tRNA deacylase"/>
    <property type="match status" value="1"/>
</dbReference>
<keyword evidence="2" id="KW-0694">RNA-binding</keyword>
<dbReference type="GO" id="GO:0106026">
    <property type="term" value="F:Gly-tRNA(Ala) deacylase activity"/>
    <property type="evidence" value="ECO:0007669"/>
    <property type="project" value="UniProtKB-UniRule"/>
</dbReference>
<dbReference type="PANTHER" id="PTHR10472:SF5">
    <property type="entry name" value="D-AMINOACYL-TRNA DEACYLASE 1"/>
    <property type="match status" value="1"/>
</dbReference>
<evidence type="ECO:0000313" key="3">
    <source>
        <dbReference type="EMBL" id="TRX42276.1"/>
    </source>
</evidence>
<reference evidence="3 4" key="1">
    <citation type="submission" date="2019-07" db="EMBL/GenBank/DDBJ databases">
        <title>Novel species of Flavobacterium.</title>
        <authorList>
            <person name="Liu Q."/>
            <person name="Xin Y.-H."/>
        </authorList>
    </citation>
    <scope>NUCLEOTIDE SEQUENCE [LARGE SCALE GENOMIC DNA]</scope>
    <source>
        <strain evidence="3 4">LB1R34</strain>
    </source>
</reference>
<dbReference type="AlphaFoldDB" id="A0A553EB53"/>
<comment type="similarity">
    <text evidence="1 2">Belongs to the DTD family.</text>
</comment>
<evidence type="ECO:0000256" key="2">
    <source>
        <dbReference type="HAMAP-Rule" id="MF_00518"/>
    </source>
</evidence>
<organism evidence="3 4">
    <name type="scientific">Flavobacterium restrictum</name>
    <dbReference type="NCBI Taxonomy" id="2594428"/>
    <lineage>
        <taxon>Bacteria</taxon>
        <taxon>Pseudomonadati</taxon>
        <taxon>Bacteroidota</taxon>
        <taxon>Flavobacteriia</taxon>
        <taxon>Flavobacteriales</taxon>
        <taxon>Flavobacteriaceae</taxon>
        <taxon>Flavobacterium</taxon>
    </lineage>
</organism>
<dbReference type="RefSeq" id="WP_144255283.1">
    <property type="nucleotide sequence ID" value="NZ_VJZT01000002.1"/>
</dbReference>
<dbReference type="Pfam" id="PF02580">
    <property type="entry name" value="Tyr_Deacylase"/>
    <property type="match status" value="1"/>
</dbReference>
<evidence type="ECO:0000256" key="1">
    <source>
        <dbReference type="ARBA" id="ARBA00009673"/>
    </source>
</evidence>
<dbReference type="SUPFAM" id="SSF69500">
    <property type="entry name" value="DTD-like"/>
    <property type="match status" value="1"/>
</dbReference>
<comment type="caution">
    <text evidence="3">The sequence shown here is derived from an EMBL/GenBank/DDBJ whole genome shotgun (WGS) entry which is preliminary data.</text>
</comment>
<comment type="subunit">
    <text evidence="2">Homodimer.</text>
</comment>
<sequence>MKTVIQRVSSASVTIDSKMVAEIQNGLLVLVGIVDADTQEDIDWLCQKIVSLRIFGDENHVMNLSVKDSGGDVIVVSQFTLQALTKKGNRPSYIKASKPEIAIPIYENFVQKLEKELGKKIQTGVFGADMKVLLLNDGPVTIIIDSKNKE</sequence>
<dbReference type="EC" id="3.1.1.-" evidence="2"/>
<dbReference type="Gene3D" id="3.50.80.10">
    <property type="entry name" value="D-tyrosyl-tRNA(Tyr) deacylase"/>
    <property type="match status" value="1"/>
</dbReference>
<comment type="function">
    <text evidence="2">An aminoacyl-tRNA editing enzyme that deacylates mischarged D-aminoacyl-tRNAs. Also deacylates mischarged glycyl-tRNA(Ala), protecting cells against glycine mischarging by AlaRS. Acts via tRNA-based rather than protein-based catalysis; rejects L-amino acids rather than detecting D-amino acids in the active site. By recycling D-aminoacyl-tRNA to D-amino acids and free tRNA molecules, this enzyme counteracts the toxicity associated with the formation of D-aminoacyl-tRNA entities in vivo and helps enforce protein L-homochirality.</text>
</comment>
<dbReference type="HAMAP" id="MF_00518">
    <property type="entry name" value="Deacylase_Dtd"/>
    <property type="match status" value="1"/>
</dbReference>
<keyword evidence="2" id="KW-0820">tRNA-binding</keyword>
<dbReference type="EMBL" id="VJZT01000002">
    <property type="protein sequence ID" value="TRX42276.1"/>
    <property type="molecule type" value="Genomic_DNA"/>
</dbReference>
<comment type="catalytic activity">
    <reaction evidence="2">
        <text>a D-aminoacyl-tRNA + H2O = a tRNA + a D-alpha-amino acid + H(+)</text>
        <dbReference type="Rhea" id="RHEA:13953"/>
        <dbReference type="Rhea" id="RHEA-COMP:10123"/>
        <dbReference type="Rhea" id="RHEA-COMP:10124"/>
        <dbReference type="ChEBI" id="CHEBI:15377"/>
        <dbReference type="ChEBI" id="CHEBI:15378"/>
        <dbReference type="ChEBI" id="CHEBI:59871"/>
        <dbReference type="ChEBI" id="CHEBI:78442"/>
        <dbReference type="ChEBI" id="CHEBI:79333"/>
        <dbReference type="EC" id="3.1.1.96"/>
    </reaction>
</comment>